<dbReference type="PANTHER" id="PTHR12302">
    <property type="entry name" value="EBNA2 BINDING PROTEIN P100"/>
    <property type="match status" value="1"/>
</dbReference>
<dbReference type="GO" id="GO:0003676">
    <property type="term" value="F:nucleic acid binding"/>
    <property type="evidence" value="ECO:0007669"/>
    <property type="project" value="InterPro"/>
</dbReference>
<dbReference type="Gene3D" id="2.40.50.90">
    <property type="match status" value="1"/>
</dbReference>
<dbReference type="InterPro" id="IPR016071">
    <property type="entry name" value="Staphylococal_nuclease_OB-fold"/>
</dbReference>
<dbReference type="InterPro" id="IPR035437">
    <property type="entry name" value="SNase_OB-fold_sf"/>
</dbReference>
<proteinExistence type="predicted"/>
<accession>M0D1K0</accession>
<evidence type="ECO:0000256" key="3">
    <source>
        <dbReference type="ARBA" id="ARBA00022801"/>
    </source>
</evidence>
<dbReference type="Pfam" id="PF00565">
    <property type="entry name" value="SNase"/>
    <property type="match status" value="1"/>
</dbReference>
<dbReference type="PATRIC" id="fig|1227486.3.peg.2800"/>
<dbReference type="PROSITE" id="PS01123">
    <property type="entry name" value="TNASE_1"/>
    <property type="match status" value="1"/>
</dbReference>
<organism evidence="6 7">
    <name type="scientific">Halorubrum distributum JCM 10247</name>
    <dbReference type="NCBI Taxonomy" id="1227486"/>
    <lineage>
        <taxon>Archaea</taxon>
        <taxon>Methanobacteriati</taxon>
        <taxon>Methanobacteriota</taxon>
        <taxon>Stenosarchaea group</taxon>
        <taxon>Halobacteria</taxon>
        <taxon>Halobacteriales</taxon>
        <taxon>Haloferacaceae</taxon>
        <taxon>Halorubrum</taxon>
        <taxon>Halorubrum distributum group</taxon>
    </lineage>
</organism>
<sequence>MSVRWRPIAVVLLVVLAGCAGAPVPDVGTDSPPADLNSPPPENPDGVDPNDPDDTAWTGTVVRVVDGDTMEVEFPNGEVDTVRLLGVDTPETSAESTSPGEFEGIPETDAGRAHLRAWGLEASTFAESELAGEEVTVVTGGDRRGSYGRLLAVLYVDGEDFNERLLTEGYARLYDTEFAKRDAYAAAAADARERGAGLWAFDESDYPTEASEVDDGDLPPLPDDGDYDCGDFDTRAEANAVLDRSPDDPHNLDADGDGEACESIPEFGVTPAALPVSP</sequence>
<feature type="region of interest" description="Disordered" evidence="4">
    <location>
        <begin position="26"/>
        <end position="55"/>
    </location>
</feature>
<comment type="caution">
    <text evidence="6">The sequence shown here is derived from an EMBL/GenBank/DDBJ whole genome shotgun (WGS) entry which is preliminary data.</text>
</comment>
<name>M0D1K0_9EURY</name>
<dbReference type="GO" id="GO:0016787">
    <property type="term" value="F:hydrolase activity"/>
    <property type="evidence" value="ECO:0007669"/>
    <property type="project" value="UniProtKB-KW"/>
</dbReference>
<dbReference type="Proteomes" id="UP000011572">
    <property type="component" value="Unassembled WGS sequence"/>
</dbReference>
<dbReference type="EMBL" id="AOIW01000071">
    <property type="protein sequence ID" value="ELZ29396.1"/>
    <property type="molecule type" value="Genomic_DNA"/>
</dbReference>
<dbReference type="SMART" id="SM00318">
    <property type="entry name" value="SNc"/>
    <property type="match status" value="1"/>
</dbReference>
<dbReference type="RefSeq" id="WP_007346036.1">
    <property type="nucleotide sequence ID" value="NZ_AOIW01000071.1"/>
</dbReference>
<feature type="domain" description="TNase-like" evidence="5">
    <location>
        <begin position="55"/>
        <end position="201"/>
    </location>
</feature>
<evidence type="ECO:0000256" key="2">
    <source>
        <dbReference type="ARBA" id="ARBA00022759"/>
    </source>
</evidence>
<feature type="region of interest" description="Disordered" evidence="4">
    <location>
        <begin position="207"/>
        <end position="278"/>
    </location>
</feature>
<dbReference type="PROSITE" id="PS50830">
    <property type="entry name" value="TNASE_3"/>
    <property type="match status" value="1"/>
</dbReference>
<keyword evidence="2" id="KW-0255">Endonuclease</keyword>
<keyword evidence="1" id="KW-0540">Nuclease</keyword>
<evidence type="ECO:0000259" key="5">
    <source>
        <dbReference type="PROSITE" id="PS50830"/>
    </source>
</evidence>
<evidence type="ECO:0000256" key="1">
    <source>
        <dbReference type="ARBA" id="ARBA00022722"/>
    </source>
</evidence>
<dbReference type="PROSITE" id="PS51257">
    <property type="entry name" value="PROKAR_LIPOPROTEIN"/>
    <property type="match status" value="1"/>
</dbReference>
<dbReference type="AlphaFoldDB" id="M0D1K0"/>
<gene>
    <name evidence="6" type="ORF">C473_14419</name>
</gene>
<evidence type="ECO:0000313" key="7">
    <source>
        <dbReference type="Proteomes" id="UP000011572"/>
    </source>
</evidence>
<dbReference type="GO" id="GO:0004519">
    <property type="term" value="F:endonuclease activity"/>
    <property type="evidence" value="ECO:0007669"/>
    <property type="project" value="UniProtKB-KW"/>
</dbReference>
<reference evidence="6 7" key="1">
    <citation type="journal article" date="2014" name="PLoS Genet.">
        <title>Phylogenetically driven sequencing of extremely halophilic archaea reveals strategies for static and dynamic osmo-response.</title>
        <authorList>
            <person name="Becker E.A."/>
            <person name="Seitzer P.M."/>
            <person name="Tritt A."/>
            <person name="Larsen D."/>
            <person name="Krusor M."/>
            <person name="Yao A.I."/>
            <person name="Wu D."/>
            <person name="Madern D."/>
            <person name="Eisen J.A."/>
            <person name="Darling A.E."/>
            <person name="Facciotti M.T."/>
        </authorList>
    </citation>
    <scope>NUCLEOTIDE SEQUENCE [LARGE SCALE GENOMIC DNA]</scope>
    <source>
        <strain evidence="6 7">JCM 10247</strain>
    </source>
</reference>
<dbReference type="InterPro" id="IPR002071">
    <property type="entry name" value="Thermonucl_AS"/>
</dbReference>
<evidence type="ECO:0000313" key="6">
    <source>
        <dbReference type="EMBL" id="ELZ29396.1"/>
    </source>
</evidence>
<feature type="compositionally biased region" description="Basic and acidic residues" evidence="4">
    <location>
        <begin position="244"/>
        <end position="253"/>
    </location>
</feature>
<dbReference type="SUPFAM" id="SSF50199">
    <property type="entry name" value="Staphylococcal nuclease"/>
    <property type="match status" value="1"/>
</dbReference>
<protein>
    <submittedName>
        <fullName evidence="6">Nuclease</fullName>
    </submittedName>
</protein>
<feature type="compositionally biased region" description="Acidic residues" evidence="4">
    <location>
        <begin position="207"/>
        <end position="231"/>
    </location>
</feature>
<dbReference type="PANTHER" id="PTHR12302:SF3">
    <property type="entry name" value="SERINE_THREONINE-PROTEIN KINASE 31"/>
    <property type="match status" value="1"/>
</dbReference>
<keyword evidence="3" id="KW-0378">Hydrolase</keyword>
<evidence type="ECO:0000256" key="4">
    <source>
        <dbReference type="SAM" id="MobiDB-lite"/>
    </source>
</evidence>